<comment type="caution">
    <text evidence="1">The sequence shown here is derived from an EMBL/GenBank/DDBJ whole genome shotgun (WGS) entry which is preliminary data.</text>
</comment>
<reference evidence="1" key="2">
    <citation type="submission" date="2022-01" db="EMBL/GenBank/DDBJ databases">
        <authorList>
            <person name="Yamashiro T."/>
            <person name="Shiraishi A."/>
            <person name="Satake H."/>
            <person name="Nakayama K."/>
        </authorList>
    </citation>
    <scope>NUCLEOTIDE SEQUENCE</scope>
</reference>
<gene>
    <name evidence="1" type="ORF">Tco_1082342</name>
</gene>
<name>A0ABQ5I091_9ASTR</name>
<keyword evidence="2" id="KW-1185">Reference proteome</keyword>
<keyword evidence="1" id="KW-0548">Nucleotidyltransferase</keyword>
<organism evidence="1 2">
    <name type="scientific">Tanacetum coccineum</name>
    <dbReference type="NCBI Taxonomy" id="301880"/>
    <lineage>
        <taxon>Eukaryota</taxon>
        <taxon>Viridiplantae</taxon>
        <taxon>Streptophyta</taxon>
        <taxon>Embryophyta</taxon>
        <taxon>Tracheophyta</taxon>
        <taxon>Spermatophyta</taxon>
        <taxon>Magnoliopsida</taxon>
        <taxon>eudicotyledons</taxon>
        <taxon>Gunneridae</taxon>
        <taxon>Pentapetalae</taxon>
        <taxon>asterids</taxon>
        <taxon>campanulids</taxon>
        <taxon>Asterales</taxon>
        <taxon>Asteraceae</taxon>
        <taxon>Asteroideae</taxon>
        <taxon>Anthemideae</taxon>
        <taxon>Anthemidinae</taxon>
        <taxon>Tanacetum</taxon>
    </lineage>
</organism>
<keyword evidence="1" id="KW-0808">Transferase</keyword>
<evidence type="ECO:0000313" key="1">
    <source>
        <dbReference type="EMBL" id="GJT93497.1"/>
    </source>
</evidence>
<dbReference type="Proteomes" id="UP001151760">
    <property type="component" value="Unassembled WGS sequence"/>
</dbReference>
<keyword evidence="1" id="KW-0695">RNA-directed DNA polymerase</keyword>
<accession>A0ABQ5I091</accession>
<sequence length="166" mass="19638">MDFKMATWNIRGMNTSERKKEVKKFFNEEKLHLCAVIETHIKYAKIKKVADFVYGNWEYVTNGENNKKGCRIMVGWDPNMIQVWMLGKEKQCMLFLVETLDKKMKFFYTIVYASNSGHERKRLWHSLGVHRQVVNGISWVIIKGILTVNLKCIMKLKMVALYLRLI</sequence>
<reference evidence="1" key="1">
    <citation type="journal article" date="2022" name="Int. J. Mol. Sci.">
        <title>Draft Genome of Tanacetum Coccineum: Genomic Comparison of Closely Related Tanacetum-Family Plants.</title>
        <authorList>
            <person name="Yamashiro T."/>
            <person name="Shiraishi A."/>
            <person name="Nakayama K."/>
            <person name="Satake H."/>
        </authorList>
    </citation>
    <scope>NUCLEOTIDE SEQUENCE</scope>
</reference>
<protein>
    <submittedName>
        <fullName evidence="1">RNA-directed DNA polymerase, eukaryota, reverse transcriptase zinc-binding domain protein</fullName>
    </submittedName>
</protein>
<dbReference type="EMBL" id="BQNB010020208">
    <property type="protein sequence ID" value="GJT93497.1"/>
    <property type="molecule type" value="Genomic_DNA"/>
</dbReference>
<dbReference type="Gene3D" id="3.60.10.10">
    <property type="entry name" value="Endonuclease/exonuclease/phosphatase"/>
    <property type="match status" value="1"/>
</dbReference>
<proteinExistence type="predicted"/>
<evidence type="ECO:0000313" key="2">
    <source>
        <dbReference type="Proteomes" id="UP001151760"/>
    </source>
</evidence>
<dbReference type="SUPFAM" id="SSF56219">
    <property type="entry name" value="DNase I-like"/>
    <property type="match status" value="1"/>
</dbReference>
<dbReference type="GO" id="GO:0003964">
    <property type="term" value="F:RNA-directed DNA polymerase activity"/>
    <property type="evidence" value="ECO:0007669"/>
    <property type="project" value="UniProtKB-KW"/>
</dbReference>
<dbReference type="InterPro" id="IPR036691">
    <property type="entry name" value="Endo/exonu/phosph_ase_sf"/>
</dbReference>